<proteinExistence type="predicted"/>
<evidence type="ECO:0000313" key="5">
    <source>
        <dbReference type="Proteomes" id="UP000295391"/>
    </source>
</evidence>
<dbReference type="EMBL" id="SNYR01000001">
    <property type="protein sequence ID" value="TDQ67282.1"/>
    <property type="molecule type" value="Genomic_DNA"/>
</dbReference>
<evidence type="ECO:0000256" key="3">
    <source>
        <dbReference type="SAM" id="MobiDB-lite"/>
    </source>
</evidence>
<organism evidence="4 5">
    <name type="scientific">Maritalea mobilis</name>
    <dbReference type="NCBI Taxonomy" id="483324"/>
    <lineage>
        <taxon>Bacteria</taxon>
        <taxon>Pseudomonadati</taxon>
        <taxon>Pseudomonadota</taxon>
        <taxon>Alphaproteobacteria</taxon>
        <taxon>Hyphomicrobiales</taxon>
        <taxon>Devosiaceae</taxon>
        <taxon>Maritalea</taxon>
    </lineage>
</organism>
<dbReference type="GO" id="GO:0005829">
    <property type="term" value="C:cytosol"/>
    <property type="evidence" value="ECO:0007669"/>
    <property type="project" value="TreeGrafter"/>
</dbReference>
<dbReference type="InterPro" id="IPR051472">
    <property type="entry name" value="T3SS_Stator/FliH"/>
</dbReference>
<dbReference type="Proteomes" id="UP000295391">
    <property type="component" value="Unassembled WGS sequence"/>
</dbReference>
<dbReference type="GO" id="GO:0015031">
    <property type="term" value="P:protein transport"/>
    <property type="evidence" value="ECO:0007669"/>
    <property type="project" value="UniProtKB-KW"/>
</dbReference>
<keyword evidence="1" id="KW-0813">Transport</keyword>
<evidence type="ECO:0000256" key="1">
    <source>
        <dbReference type="ARBA" id="ARBA00022448"/>
    </source>
</evidence>
<dbReference type="PANTHER" id="PTHR34982">
    <property type="entry name" value="YOP PROTEINS TRANSLOCATION PROTEIN L"/>
    <property type="match status" value="1"/>
</dbReference>
<protein>
    <submittedName>
        <fullName evidence="4">Flagellar assembly protein FliH</fullName>
    </submittedName>
</protein>
<comment type="caution">
    <text evidence="4">The sequence shown here is derived from an EMBL/GenBank/DDBJ whole genome shotgun (WGS) entry which is preliminary data.</text>
</comment>
<dbReference type="PANTHER" id="PTHR34982:SF1">
    <property type="entry name" value="FLAGELLAR ASSEMBLY PROTEIN FLIH"/>
    <property type="match status" value="1"/>
</dbReference>
<accession>A0A4R6VT59</accession>
<feature type="region of interest" description="Disordered" evidence="3">
    <location>
        <begin position="204"/>
        <end position="237"/>
    </location>
</feature>
<keyword evidence="4" id="KW-0282">Flagellum</keyword>
<keyword evidence="5" id="KW-1185">Reference proteome</keyword>
<gene>
    <name evidence="4" type="ORF">ATL17_1292</name>
</gene>
<evidence type="ECO:0000256" key="2">
    <source>
        <dbReference type="ARBA" id="ARBA00022927"/>
    </source>
</evidence>
<keyword evidence="2" id="KW-0653">Protein transport</keyword>
<keyword evidence="4" id="KW-0969">Cilium</keyword>
<keyword evidence="4" id="KW-0966">Cell projection</keyword>
<name>A0A4R6VT59_9HYPH</name>
<feature type="compositionally biased region" description="Polar residues" evidence="3">
    <location>
        <begin position="211"/>
        <end position="220"/>
    </location>
</feature>
<sequence length="237" mass="25543">MAQPAKFNFDLDLSKATRDSQLIEDRELQQMLDRARAEGHAAGYAEGEQSAQTLALQQLVAATQSLANQAGAFNQAMDEAQNEHFATAAQLGATVGKKLAAHLVAAQPSTEIKALLADCLSTLTRAGHVAIRCNEELSTHIKEIAEEHAANSGFEGRLIILGEPDIPPGDCRIEWSDGGLVREFDTINAQIEEKVAQYVMAKTGRAPHPETPNTTDQAPQANYDDLPADDMLIGEEV</sequence>
<evidence type="ECO:0000313" key="4">
    <source>
        <dbReference type="EMBL" id="TDQ67282.1"/>
    </source>
</evidence>
<dbReference type="AlphaFoldDB" id="A0A4R6VT59"/>
<feature type="compositionally biased region" description="Acidic residues" evidence="3">
    <location>
        <begin position="226"/>
        <end position="237"/>
    </location>
</feature>
<reference evidence="4 5" key="1">
    <citation type="submission" date="2019-03" db="EMBL/GenBank/DDBJ databases">
        <title>Genomic Encyclopedia of Type Strains, Phase III (KMG-III): the genomes of soil and plant-associated and newly described type strains.</title>
        <authorList>
            <person name="Whitman W."/>
        </authorList>
    </citation>
    <scope>NUCLEOTIDE SEQUENCE [LARGE SCALE GENOMIC DNA]</scope>
    <source>
        <strain evidence="4 5">CGMCC 1.7002</strain>
    </source>
</reference>